<evidence type="ECO:0000256" key="8">
    <source>
        <dbReference type="ARBA" id="ARBA00022840"/>
    </source>
</evidence>
<gene>
    <name evidence="12" type="primary">pan6</name>
    <name evidence="12" type="ORF">CspeluHIS016_0403430</name>
</gene>
<keyword evidence="5" id="KW-0436">Ligase</keyword>
<dbReference type="Gene3D" id="3.30.1300.10">
    <property type="entry name" value="Pantoate-beta-alanine ligase, C-terminal domain"/>
    <property type="match status" value="1"/>
</dbReference>
<evidence type="ECO:0000256" key="7">
    <source>
        <dbReference type="ARBA" id="ARBA00022741"/>
    </source>
</evidence>
<evidence type="ECO:0000256" key="2">
    <source>
        <dbReference type="ARBA" id="ARBA00009256"/>
    </source>
</evidence>
<dbReference type="EC" id="6.3.2.1" evidence="3"/>
<dbReference type="PANTHER" id="PTHR21299:SF1">
    <property type="entry name" value="PANTOATE--BETA-ALANINE LIGASE"/>
    <property type="match status" value="1"/>
</dbReference>
<comment type="caution">
    <text evidence="12">The sequence shown here is derived from an EMBL/GenBank/DDBJ whole genome shotgun (WGS) entry which is preliminary data.</text>
</comment>
<keyword evidence="8" id="KW-0067">ATP-binding</keyword>
<evidence type="ECO:0000256" key="9">
    <source>
        <dbReference type="ARBA" id="ARBA00029902"/>
    </source>
</evidence>
<evidence type="ECO:0000256" key="5">
    <source>
        <dbReference type="ARBA" id="ARBA00022598"/>
    </source>
</evidence>
<proteinExistence type="inferred from homology"/>
<dbReference type="GO" id="GO:0015940">
    <property type="term" value="P:pantothenate biosynthetic process"/>
    <property type="evidence" value="ECO:0007669"/>
    <property type="project" value="UniProtKB-KW"/>
</dbReference>
<protein>
    <recommendedName>
        <fullName evidence="4">Pantoate--beta-alanine ligase</fullName>
        <ecNumber evidence="3">6.3.2.1</ecNumber>
    </recommendedName>
    <alternativeName>
        <fullName evidence="10">Pantoate-activating enzyme</fullName>
    </alternativeName>
    <alternativeName>
        <fullName evidence="9">Pantothenate synthetase</fullName>
    </alternativeName>
</protein>
<evidence type="ECO:0000313" key="13">
    <source>
        <dbReference type="Proteomes" id="UP001222932"/>
    </source>
</evidence>
<evidence type="ECO:0000256" key="4">
    <source>
        <dbReference type="ARBA" id="ARBA00015647"/>
    </source>
</evidence>
<evidence type="ECO:0000256" key="6">
    <source>
        <dbReference type="ARBA" id="ARBA00022655"/>
    </source>
</evidence>
<keyword evidence="6" id="KW-0566">Pantothenate biosynthesis</keyword>
<dbReference type="GO" id="GO:0005524">
    <property type="term" value="F:ATP binding"/>
    <property type="evidence" value="ECO:0007669"/>
    <property type="project" value="UniProtKB-KW"/>
</dbReference>
<sequence length="372" mass="40516">MFALAPRSAPPLARTYSSARTHIPVIRSLGQLRRWRAEARSRGLEVGLIPTMGALHDGHLNLVRASVNRHPLTVMSLFVNPTQFAPHEDLGAYPRTFEGDMDKLRGLMRQGPAAVIHGLGISEYDRRLPRPNPGPPAGESPLVVFAPTVETMYPLRGELQNLSEHRGAKVHVQGWGDVMEGASRPQFFTGVATVCTKLFNAVEPDHAYFGQKDIQQALLLKILQTDLLSAHPLPENLHILPTTRDKDTGLALSSRNAYLSPAELGVAPVLQRALQAARSAFDNCASGATMLEVATRVVAQEQERLRVAGSEVVLKPDYFEVFDRNSFAPVRGTPGPGDKLVVSGAVWVGGTRLIDNLLLGWDAETLDVSNDV</sequence>
<dbReference type="SUPFAM" id="SSF52374">
    <property type="entry name" value="Nucleotidylyl transferase"/>
    <property type="match status" value="1"/>
</dbReference>
<evidence type="ECO:0000313" key="12">
    <source>
        <dbReference type="EMBL" id="GMK57509.1"/>
    </source>
</evidence>
<dbReference type="Proteomes" id="UP001222932">
    <property type="component" value="Unassembled WGS sequence"/>
</dbReference>
<comment type="pathway">
    <text evidence="1">Cofactor biosynthesis; (R)-pantothenate biosynthesis; (R)-pantothenate from (R)-pantoate and beta-alanine: step 1/1.</text>
</comment>
<dbReference type="HAMAP" id="MF_00158">
    <property type="entry name" value="PanC"/>
    <property type="match status" value="1"/>
</dbReference>
<dbReference type="PANTHER" id="PTHR21299">
    <property type="entry name" value="CYTIDYLATE KINASE/PANTOATE-BETA-ALANINE LIGASE"/>
    <property type="match status" value="1"/>
</dbReference>
<dbReference type="AlphaFoldDB" id="A0AAD3TV77"/>
<evidence type="ECO:0000256" key="1">
    <source>
        <dbReference type="ARBA" id="ARBA00004990"/>
    </source>
</evidence>
<evidence type="ECO:0000256" key="11">
    <source>
        <dbReference type="ARBA" id="ARBA00048258"/>
    </source>
</evidence>
<organism evidence="12 13">
    <name type="scientific">Cutaneotrichosporon spelunceum</name>
    <dbReference type="NCBI Taxonomy" id="1672016"/>
    <lineage>
        <taxon>Eukaryota</taxon>
        <taxon>Fungi</taxon>
        <taxon>Dikarya</taxon>
        <taxon>Basidiomycota</taxon>
        <taxon>Agaricomycotina</taxon>
        <taxon>Tremellomycetes</taxon>
        <taxon>Trichosporonales</taxon>
        <taxon>Trichosporonaceae</taxon>
        <taxon>Cutaneotrichosporon</taxon>
    </lineage>
</organism>
<comment type="similarity">
    <text evidence="2">Belongs to the pantothenate synthetase family.</text>
</comment>
<reference evidence="12" key="1">
    <citation type="journal article" date="2023" name="BMC Genomics">
        <title>Chromosome-level genome assemblies of Cutaneotrichosporon spp. (Trichosporonales, Basidiomycota) reveal imbalanced evolution between nucleotide sequences and chromosome synteny.</title>
        <authorList>
            <person name="Kobayashi Y."/>
            <person name="Kayamori A."/>
            <person name="Aoki K."/>
            <person name="Shiwa Y."/>
            <person name="Matsutani M."/>
            <person name="Fujita N."/>
            <person name="Sugita T."/>
            <person name="Iwasaki W."/>
            <person name="Tanaka N."/>
            <person name="Takashima M."/>
        </authorList>
    </citation>
    <scope>NUCLEOTIDE SEQUENCE</scope>
    <source>
        <strain evidence="12">HIS016</strain>
    </source>
</reference>
<dbReference type="Pfam" id="PF02569">
    <property type="entry name" value="Pantoate_ligase"/>
    <property type="match status" value="1"/>
</dbReference>
<dbReference type="InterPro" id="IPR042176">
    <property type="entry name" value="Pantoate_ligase_C"/>
</dbReference>
<dbReference type="InterPro" id="IPR003721">
    <property type="entry name" value="Pantoate_ligase"/>
</dbReference>
<dbReference type="EMBL" id="BTCM01000004">
    <property type="protein sequence ID" value="GMK57509.1"/>
    <property type="molecule type" value="Genomic_DNA"/>
</dbReference>
<dbReference type="InterPro" id="IPR014729">
    <property type="entry name" value="Rossmann-like_a/b/a_fold"/>
</dbReference>
<keyword evidence="7" id="KW-0547">Nucleotide-binding</keyword>
<accession>A0AAD3TV77</accession>
<evidence type="ECO:0000256" key="3">
    <source>
        <dbReference type="ARBA" id="ARBA00012219"/>
    </source>
</evidence>
<name>A0AAD3TV77_9TREE</name>
<dbReference type="Gene3D" id="3.40.50.620">
    <property type="entry name" value="HUPs"/>
    <property type="match status" value="1"/>
</dbReference>
<keyword evidence="13" id="KW-1185">Reference proteome</keyword>
<dbReference type="GO" id="GO:0004592">
    <property type="term" value="F:pantoate-beta-alanine ligase activity"/>
    <property type="evidence" value="ECO:0007669"/>
    <property type="project" value="UniProtKB-EC"/>
</dbReference>
<comment type="catalytic activity">
    <reaction evidence="11">
        <text>(R)-pantoate + beta-alanine + ATP = (R)-pantothenate + AMP + diphosphate + H(+)</text>
        <dbReference type="Rhea" id="RHEA:10912"/>
        <dbReference type="ChEBI" id="CHEBI:15378"/>
        <dbReference type="ChEBI" id="CHEBI:15980"/>
        <dbReference type="ChEBI" id="CHEBI:29032"/>
        <dbReference type="ChEBI" id="CHEBI:30616"/>
        <dbReference type="ChEBI" id="CHEBI:33019"/>
        <dbReference type="ChEBI" id="CHEBI:57966"/>
        <dbReference type="ChEBI" id="CHEBI:456215"/>
        <dbReference type="EC" id="6.3.2.1"/>
    </reaction>
</comment>
<reference evidence="12" key="2">
    <citation type="submission" date="2023-06" db="EMBL/GenBank/DDBJ databases">
        <authorList>
            <person name="Kobayashi Y."/>
            <person name="Kayamori A."/>
            <person name="Aoki K."/>
            <person name="Shiwa Y."/>
            <person name="Fujita N."/>
            <person name="Sugita T."/>
            <person name="Iwasaki W."/>
            <person name="Tanaka N."/>
            <person name="Takashima M."/>
        </authorList>
    </citation>
    <scope>NUCLEOTIDE SEQUENCE</scope>
    <source>
        <strain evidence="12">HIS016</strain>
    </source>
</reference>
<evidence type="ECO:0000256" key="10">
    <source>
        <dbReference type="ARBA" id="ARBA00032806"/>
    </source>
</evidence>